<accession>A0ABW6S6W1</accession>
<dbReference type="InterPro" id="IPR025736">
    <property type="entry name" value="PucR_C-HTH_dom"/>
</dbReference>
<dbReference type="RefSeq" id="WP_387405711.1">
    <property type="nucleotide sequence ID" value="NZ_JBIAQY010000012.1"/>
</dbReference>
<feature type="domain" description="RsbT co-antagonist protein RsbRD N-terminal" evidence="3">
    <location>
        <begin position="21"/>
        <end position="165"/>
    </location>
</feature>
<proteinExistence type="inferred from homology"/>
<evidence type="ECO:0000256" key="1">
    <source>
        <dbReference type="ARBA" id="ARBA00006754"/>
    </source>
</evidence>
<evidence type="ECO:0000259" key="2">
    <source>
        <dbReference type="Pfam" id="PF13556"/>
    </source>
</evidence>
<organism evidence="5 6">
    <name type="scientific">Nocardia jiangxiensis</name>
    <dbReference type="NCBI Taxonomy" id="282685"/>
    <lineage>
        <taxon>Bacteria</taxon>
        <taxon>Bacillati</taxon>
        <taxon>Actinomycetota</taxon>
        <taxon>Actinomycetes</taxon>
        <taxon>Mycobacteriales</taxon>
        <taxon>Nocardiaceae</taxon>
        <taxon>Nocardia</taxon>
    </lineage>
</organism>
<dbReference type="Pfam" id="PF17853">
    <property type="entry name" value="GGDEF_2"/>
    <property type="match status" value="1"/>
</dbReference>
<dbReference type="Pfam" id="PF14361">
    <property type="entry name" value="RsbRD_N"/>
    <property type="match status" value="1"/>
</dbReference>
<feature type="domain" description="CdaR GGDEF-like" evidence="4">
    <location>
        <begin position="176"/>
        <end position="290"/>
    </location>
</feature>
<dbReference type="EMBL" id="JBIAQY010000012">
    <property type="protein sequence ID" value="MFF3571987.1"/>
    <property type="molecule type" value="Genomic_DNA"/>
</dbReference>
<protein>
    <submittedName>
        <fullName evidence="5">PucR family transcriptional regulator</fullName>
    </submittedName>
</protein>
<dbReference type="Proteomes" id="UP001601992">
    <property type="component" value="Unassembled WGS sequence"/>
</dbReference>
<evidence type="ECO:0000259" key="3">
    <source>
        <dbReference type="Pfam" id="PF14361"/>
    </source>
</evidence>
<gene>
    <name evidence="5" type="ORF">ACFYXQ_29820</name>
</gene>
<sequence>MSADVNQAILELAERLRADFDDLTSELTSMFIEVIPEFRHDDEVRRLMIASTASNLAAILDMLALSISRDDITVPPAAAEYARRFAQQGLSLEALLRAYRLGDHWFTQRTIADLRAHGVAPALALETTSRSAGLVNSYIDQVIEGIIDIYESERRRWDARSETARAAQIRAVLDTDNLDLTDAEQMLGTSLRGWHLAAIVWIRTPTAATDLLQVGTTMLTTATGKQPLTALIDERHCWAWISSAGKPVLDEDRLLRDLVRRKNIHIAVGELGSGLDGFRQTFRDAQRARNLALLSEPAPPLTLHSRVALASLLVDHLADARAWVRRVLGDLMRDDEATTRLRETVQTYLDTRGSLTDAAARMHVHKNTVHYRIRRAEEVLGHPLTVNRLETEAALMIARQLGMIG</sequence>
<feature type="domain" description="PucR C-terminal helix-turn-helix" evidence="2">
    <location>
        <begin position="341"/>
        <end position="396"/>
    </location>
</feature>
<evidence type="ECO:0000313" key="5">
    <source>
        <dbReference type="EMBL" id="MFF3571987.1"/>
    </source>
</evidence>
<dbReference type="InterPro" id="IPR025751">
    <property type="entry name" value="RsbRD_N_dom"/>
</dbReference>
<keyword evidence="6" id="KW-1185">Reference proteome</keyword>
<dbReference type="InterPro" id="IPR051448">
    <property type="entry name" value="CdaR-like_regulators"/>
</dbReference>
<dbReference type="PANTHER" id="PTHR33744:SF1">
    <property type="entry name" value="DNA-BINDING TRANSCRIPTIONAL ACTIVATOR ADER"/>
    <property type="match status" value="1"/>
</dbReference>
<name>A0ABW6S6W1_9NOCA</name>
<dbReference type="InterPro" id="IPR042070">
    <property type="entry name" value="PucR_C-HTH_sf"/>
</dbReference>
<dbReference type="Pfam" id="PF13556">
    <property type="entry name" value="HTH_30"/>
    <property type="match status" value="1"/>
</dbReference>
<dbReference type="PANTHER" id="PTHR33744">
    <property type="entry name" value="CARBOHYDRATE DIACID REGULATOR"/>
    <property type="match status" value="1"/>
</dbReference>
<dbReference type="Gene3D" id="1.10.10.2840">
    <property type="entry name" value="PucR C-terminal helix-turn-helix domain"/>
    <property type="match status" value="1"/>
</dbReference>
<comment type="caution">
    <text evidence="5">The sequence shown here is derived from an EMBL/GenBank/DDBJ whole genome shotgun (WGS) entry which is preliminary data.</text>
</comment>
<reference evidence="5 6" key="1">
    <citation type="submission" date="2024-10" db="EMBL/GenBank/DDBJ databases">
        <title>The Natural Products Discovery Center: Release of the First 8490 Sequenced Strains for Exploring Actinobacteria Biosynthetic Diversity.</title>
        <authorList>
            <person name="Kalkreuter E."/>
            <person name="Kautsar S.A."/>
            <person name="Yang D."/>
            <person name="Bader C.D."/>
            <person name="Teijaro C.N."/>
            <person name="Fluegel L."/>
            <person name="Davis C.M."/>
            <person name="Simpson J.R."/>
            <person name="Lauterbach L."/>
            <person name="Steele A.D."/>
            <person name="Gui C."/>
            <person name="Meng S."/>
            <person name="Li G."/>
            <person name="Viehrig K."/>
            <person name="Ye F."/>
            <person name="Su P."/>
            <person name="Kiefer A.F."/>
            <person name="Nichols A."/>
            <person name="Cepeda A.J."/>
            <person name="Yan W."/>
            <person name="Fan B."/>
            <person name="Jiang Y."/>
            <person name="Adhikari A."/>
            <person name="Zheng C.-J."/>
            <person name="Schuster L."/>
            <person name="Cowan T.M."/>
            <person name="Smanski M.J."/>
            <person name="Chevrette M.G."/>
            <person name="De Carvalho L.P.S."/>
            <person name="Shen B."/>
        </authorList>
    </citation>
    <scope>NUCLEOTIDE SEQUENCE [LARGE SCALE GENOMIC DNA]</scope>
    <source>
        <strain evidence="5 6">NPDC002593</strain>
    </source>
</reference>
<comment type="similarity">
    <text evidence="1">Belongs to the CdaR family.</text>
</comment>
<evidence type="ECO:0000313" key="6">
    <source>
        <dbReference type="Proteomes" id="UP001601992"/>
    </source>
</evidence>
<evidence type="ECO:0000259" key="4">
    <source>
        <dbReference type="Pfam" id="PF17853"/>
    </source>
</evidence>
<dbReference type="InterPro" id="IPR041522">
    <property type="entry name" value="CdaR_GGDEF"/>
</dbReference>